<sequence length="38" mass="4681">MNSQRKLIKDFFGFIIFKMLFRSEREVLLWRSSLQTTL</sequence>
<reference evidence="1 2" key="1">
    <citation type="submission" date="2024-04" db="EMBL/GenBank/DDBJ databases">
        <authorList>
            <person name="Rising A."/>
            <person name="Reimegard J."/>
            <person name="Sonavane S."/>
            <person name="Akerstrom W."/>
            <person name="Nylinder S."/>
            <person name="Hedman E."/>
            <person name="Kallberg Y."/>
        </authorList>
    </citation>
    <scope>NUCLEOTIDE SEQUENCE [LARGE SCALE GENOMIC DNA]</scope>
</reference>
<keyword evidence="2" id="KW-1185">Reference proteome</keyword>
<dbReference type="AlphaFoldDB" id="A0AAV2AIC1"/>
<accession>A0AAV2AIC1</accession>
<organism evidence="1 2">
    <name type="scientific">Larinioides sclopetarius</name>
    <dbReference type="NCBI Taxonomy" id="280406"/>
    <lineage>
        <taxon>Eukaryota</taxon>
        <taxon>Metazoa</taxon>
        <taxon>Ecdysozoa</taxon>
        <taxon>Arthropoda</taxon>
        <taxon>Chelicerata</taxon>
        <taxon>Arachnida</taxon>
        <taxon>Araneae</taxon>
        <taxon>Araneomorphae</taxon>
        <taxon>Entelegynae</taxon>
        <taxon>Araneoidea</taxon>
        <taxon>Araneidae</taxon>
        <taxon>Larinioides</taxon>
    </lineage>
</organism>
<evidence type="ECO:0000313" key="2">
    <source>
        <dbReference type="Proteomes" id="UP001497382"/>
    </source>
</evidence>
<protein>
    <submittedName>
        <fullName evidence="1">Uncharacterized protein</fullName>
    </submittedName>
</protein>
<comment type="caution">
    <text evidence="1">The sequence shown here is derived from an EMBL/GenBank/DDBJ whole genome shotgun (WGS) entry which is preliminary data.</text>
</comment>
<dbReference type="EMBL" id="CAXIEN010000170">
    <property type="protein sequence ID" value="CAL1283693.1"/>
    <property type="molecule type" value="Genomic_DNA"/>
</dbReference>
<gene>
    <name evidence="1" type="ORF">LARSCL_LOCUS12760</name>
</gene>
<dbReference type="Proteomes" id="UP001497382">
    <property type="component" value="Unassembled WGS sequence"/>
</dbReference>
<name>A0AAV2AIC1_9ARAC</name>
<evidence type="ECO:0000313" key="1">
    <source>
        <dbReference type="EMBL" id="CAL1283693.1"/>
    </source>
</evidence>
<proteinExistence type="predicted"/>